<dbReference type="Proteomes" id="UP001371218">
    <property type="component" value="Unassembled WGS sequence"/>
</dbReference>
<reference evidence="5 6" key="1">
    <citation type="submission" date="2024-04" db="EMBL/GenBank/DDBJ databases">
        <title>Novel species of the genus Ideonella isolated from streams.</title>
        <authorList>
            <person name="Lu H."/>
        </authorList>
    </citation>
    <scope>NUCLEOTIDE SEQUENCE [LARGE SCALE GENOMIC DNA]</scope>
    <source>
        <strain evidence="5 6">DXS29W</strain>
    </source>
</reference>
<evidence type="ECO:0000259" key="4">
    <source>
        <dbReference type="Pfam" id="PF01557"/>
    </source>
</evidence>
<keyword evidence="3" id="KW-0479">Metal-binding</keyword>
<dbReference type="Pfam" id="PF01557">
    <property type="entry name" value="FAA_hydrolase"/>
    <property type="match status" value="1"/>
</dbReference>
<feature type="domain" description="Fumarylacetoacetase-like C-terminal" evidence="4">
    <location>
        <begin position="77"/>
        <end position="281"/>
    </location>
</feature>
<dbReference type="InterPro" id="IPR036663">
    <property type="entry name" value="Fumarylacetoacetase_C_sf"/>
</dbReference>
<dbReference type="InterPro" id="IPR011234">
    <property type="entry name" value="Fumarylacetoacetase-like_C"/>
</dbReference>
<dbReference type="SUPFAM" id="SSF56529">
    <property type="entry name" value="FAH"/>
    <property type="match status" value="1"/>
</dbReference>
<dbReference type="PANTHER" id="PTHR42796">
    <property type="entry name" value="FUMARYLACETOACETATE HYDROLASE DOMAIN-CONTAINING PROTEIN 2A-RELATED"/>
    <property type="match status" value="1"/>
</dbReference>
<dbReference type="PANTHER" id="PTHR42796:SF4">
    <property type="entry name" value="FUMARYLACETOACETATE HYDROLASE DOMAIN-CONTAINING PROTEIN 2A"/>
    <property type="match status" value="1"/>
</dbReference>
<sequence>MRLLAFADRHGQPALGARLGDELVDLTAAGLPATLDELLRQGPTGFEAARAVLGTAPRRPVAGITHLPPLQHPGKALAVGLNYRDHAAESGFELPKFPVVFQRYPSSWVAHGQALVRPRASEQLDYEAELVAVIGRAGRHIHAADALAHVAGYSVFNDGSIRDRQLRTPQWLLGKNFDATGAFGPEFVTADELPPGASGLRIQCRLNGQALQDGNTADMVFDVAALVAACSEVMTLQPGDMIITGTPAGVGMGRRPPVWMKAGDVCDVEIEGIGLLRNPVVDEG</sequence>
<name>A0ABU9BYX4_9BURK</name>
<comment type="cofactor">
    <cofactor evidence="1">
        <name>Mg(2+)</name>
        <dbReference type="ChEBI" id="CHEBI:18420"/>
    </cofactor>
</comment>
<evidence type="ECO:0000256" key="2">
    <source>
        <dbReference type="ARBA" id="ARBA00010211"/>
    </source>
</evidence>
<accession>A0ABU9BYX4</accession>
<protein>
    <submittedName>
        <fullName evidence="5">Fumarylacetoacetate hydrolase family protein</fullName>
    </submittedName>
</protein>
<gene>
    <name evidence="5" type="ORF">AACH06_22705</name>
</gene>
<dbReference type="InterPro" id="IPR051121">
    <property type="entry name" value="FAH"/>
</dbReference>
<evidence type="ECO:0000256" key="1">
    <source>
        <dbReference type="ARBA" id="ARBA00001946"/>
    </source>
</evidence>
<dbReference type="RefSeq" id="WP_341428067.1">
    <property type="nucleotide sequence ID" value="NZ_JBBUTG010000018.1"/>
</dbReference>
<organism evidence="5 6">
    <name type="scientific">Ideonella lacteola</name>
    <dbReference type="NCBI Taxonomy" id="2984193"/>
    <lineage>
        <taxon>Bacteria</taxon>
        <taxon>Pseudomonadati</taxon>
        <taxon>Pseudomonadota</taxon>
        <taxon>Betaproteobacteria</taxon>
        <taxon>Burkholderiales</taxon>
        <taxon>Sphaerotilaceae</taxon>
        <taxon>Ideonella</taxon>
    </lineage>
</organism>
<dbReference type="EMBL" id="JBBUTG010000018">
    <property type="protein sequence ID" value="MEK8033643.1"/>
    <property type="molecule type" value="Genomic_DNA"/>
</dbReference>
<dbReference type="GO" id="GO:0016787">
    <property type="term" value="F:hydrolase activity"/>
    <property type="evidence" value="ECO:0007669"/>
    <property type="project" value="UniProtKB-KW"/>
</dbReference>
<comment type="similarity">
    <text evidence="2">Belongs to the FAH family.</text>
</comment>
<proteinExistence type="inferred from homology"/>
<evidence type="ECO:0000313" key="6">
    <source>
        <dbReference type="Proteomes" id="UP001371218"/>
    </source>
</evidence>
<evidence type="ECO:0000256" key="3">
    <source>
        <dbReference type="ARBA" id="ARBA00022723"/>
    </source>
</evidence>
<keyword evidence="5" id="KW-0378">Hydrolase</keyword>
<comment type="caution">
    <text evidence="5">The sequence shown here is derived from an EMBL/GenBank/DDBJ whole genome shotgun (WGS) entry which is preliminary data.</text>
</comment>
<dbReference type="Gene3D" id="3.90.850.10">
    <property type="entry name" value="Fumarylacetoacetase-like, C-terminal domain"/>
    <property type="match status" value="1"/>
</dbReference>
<keyword evidence="6" id="KW-1185">Reference proteome</keyword>
<evidence type="ECO:0000313" key="5">
    <source>
        <dbReference type="EMBL" id="MEK8033643.1"/>
    </source>
</evidence>